<dbReference type="KEGG" id="acry:AC20117_22320"/>
<feature type="transmembrane region" description="Helical" evidence="2">
    <location>
        <begin position="129"/>
        <end position="146"/>
    </location>
</feature>
<evidence type="ECO:0000313" key="3">
    <source>
        <dbReference type="EMBL" id="SDR30535.1"/>
    </source>
</evidence>
<evidence type="ECO:0000256" key="2">
    <source>
        <dbReference type="SAM" id="Phobius"/>
    </source>
</evidence>
<dbReference type="EMBL" id="FNKH01000003">
    <property type="protein sequence ID" value="SDR30535.1"/>
    <property type="molecule type" value="Genomic_DNA"/>
</dbReference>
<protein>
    <submittedName>
        <fullName evidence="3">Uncharacterized protein</fullName>
    </submittedName>
</protein>
<keyword evidence="2" id="KW-0812">Transmembrane</keyword>
<evidence type="ECO:0000256" key="1">
    <source>
        <dbReference type="SAM" id="MobiDB-lite"/>
    </source>
</evidence>
<dbReference type="RefSeq" id="WP_074703583.1">
    <property type="nucleotide sequence ID" value="NZ_CP018865.1"/>
</dbReference>
<keyword evidence="4" id="KW-1185">Reference proteome</keyword>
<reference evidence="3 4" key="1">
    <citation type="submission" date="2016-10" db="EMBL/GenBank/DDBJ databases">
        <authorList>
            <person name="de Groot N.N."/>
        </authorList>
    </citation>
    <scope>NUCLEOTIDE SEQUENCE [LARGE SCALE GENOMIC DNA]</scope>
    <source>
        <strain evidence="3 4">DSM 20117</strain>
    </source>
</reference>
<keyword evidence="2" id="KW-0472">Membrane</keyword>
<organism evidence="3 4">
    <name type="scientific">Crystallibacter crystallopoietes</name>
    <dbReference type="NCBI Taxonomy" id="37928"/>
    <lineage>
        <taxon>Bacteria</taxon>
        <taxon>Bacillati</taxon>
        <taxon>Actinomycetota</taxon>
        <taxon>Actinomycetes</taxon>
        <taxon>Micrococcales</taxon>
        <taxon>Micrococcaceae</taxon>
        <taxon>Crystallibacter</taxon>
    </lineage>
</organism>
<feature type="transmembrane region" description="Helical" evidence="2">
    <location>
        <begin position="92"/>
        <end position="117"/>
    </location>
</feature>
<evidence type="ECO:0000313" key="4">
    <source>
        <dbReference type="Proteomes" id="UP000181917"/>
    </source>
</evidence>
<feature type="transmembrane region" description="Helical" evidence="2">
    <location>
        <begin position="57"/>
        <end position="80"/>
    </location>
</feature>
<dbReference type="STRING" id="37928.SAMN04489742_4811"/>
<accession>A0A1H1HYJ7</accession>
<proteinExistence type="predicted"/>
<dbReference type="AlphaFoldDB" id="A0A1H1HYJ7"/>
<keyword evidence="2" id="KW-1133">Transmembrane helix</keyword>
<gene>
    <name evidence="3" type="ORF">SAMN04489742_4811</name>
</gene>
<name>A0A1H1HYJ7_9MICC</name>
<dbReference type="Proteomes" id="UP000181917">
    <property type="component" value="Unassembled WGS sequence"/>
</dbReference>
<sequence>MSADRAAGHQRFLSALAAWPRRRWLAAAAAAAGACLLIAVPTDLIDTPLFSREVPPTWWSFPVLAVTAVLAGLVTATYVSRIPSPAERKTRLGAAGTIMAFFAVGCPVCNKLVLLALGTSGAMQYFEPLQPLLAALSIGLLGWALYKRTTSEDRCAVPAKPSHPAVPVPPGGSPVQDPPVNTTDRFPTAGP</sequence>
<feature type="region of interest" description="Disordered" evidence="1">
    <location>
        <begin position="156"/>
        <end position="191"/>
    </location>
</feature>
<dbReference type="PROSITE" id="PS51257">
    <property type="entry name" value="PROKAR_LIPOPROTEIN"/>
    <property type="match status" value="1"/>
</dbReference>